<dbReference type="InterPro" id="IPR014710">
    <property type="entry name" value="RmlC-like_jellyroll"/>
</dbReference>
<dbReference type="Proteomes" id="UP000818266">
    <property type="component" value="Unassembled WGS sequence"/>
</dbReference>
<dbReference type="Pfam" id="PF00908">
    <property type="entry name" value="dTDP_sugar_isom"/>
    <property type="match status" value="1"/>
</dbReference>
<dbReference type="InterPro" id="IPR011051">
    <property type="entry name" value="RmlC_Cupin_sf"/>
</dbReference>
<organism evidence="4 5">
    <name type="scientific">Microcella pacifica</name>
    <dbReference type="NCBI Taxonomy" id="2591847"/>
    <lineage>
        <taxon>Bacteria</taxon>
        <taxon>Bacillati</taxon>
        <taxon>Actinomycetota</taxon>
        <taxon>Actinomycetes</taxon>
        <taxon>Micrococcales</taxon>
        <taxon>Microbacteriaceae</taxon>
        <taxon>Microcella</taxon>
    </lineage>
</organism>
<reference evidence="4 5" key="2">
    <citation type="submission" date="2020-03" db="EMBL/GenBank/DDBJ databases">
        <title>Chryseoglobus sp. isolated from a deep-sea seamount.</title>
        <authorList>
            <person name="Zhang D.-C."/>
        </authorList>
    </citation>
    <scope>NUCLEOTIDE SEQUENCE [LARGE SCALE GENOMIC DNA]</scope>
    <source>
        <strain evidence="4 5">KN1116</strain>
    </source>
</reference>
<dbReference type="InterPro" id="IPR000888">
    <property type="entry name" value="RmlC-like"/>
</dbReference>
<dbReference type="GO" id="GO:0008830">
    <property type="term" value="F:dTDP-4-dehydrorhamnose 3,5-epimerase activity"/>
    <property type="evidence" value="ECO:0007669"/>
    <property type="project" value="InterPro"/>
</dbReference>
<keyword evidence="5" id="KW-1185">Reference proteome</keyword>
<dbReference type="SUPFAM" id="SSF51182">
    <property type="entry name" value="RmlC-like cupins"/>
    <property type="match status" value="1"/>
</dbReference>
<protein>
    <recommendedName>
        <fullName evidence="6">dTDP-4-dehydrorhamnose 3,5-epimerase</fullName>
    </recommendedName>
</protein>
<dbReference type="OrthoDB" id="9803892at2"/>
<proteinExistence type="inferred from homology"/>
<dbReference type="Gene3D" id="2.60.120.10">
    <property type="entry name" value="Jelly Rolls"/>
    <property type="match status" value="1"/>
</dbReference>
<gene>
    <name evidence="4" type="ORF">FK219_006450</name>
</gene>
<name>A0A9E5JNV7_9MICO</name>
<dbReference type="PANTHER" id="PTHR21047">
    <property type="entry name" value="DTDP-6-DEOXY-D-GLUCOSE-3,5 EPIMERASE"/>
    <property type="match status" value="1"/>
</dbReference>
<comment type="caution">
    <text evidence="4">The sequence shown here is derived from an EMBL/GenBank/DDBJ whole genome shotgun (WGS) entry which is preliminary data.</text>
</comment>
<feature type="site" description="Participates in a stacking interaction with the thymidine ring of dTDP-4-oxo-6-deoxyglucose" evidence="2">
    <location>
        <position position="152"/>
    </location>
</feature>
<evidence type="ECO:0000256" key="1">
    <source>
        <dbReference type="ARBA" id="ARBA00010154"/>
    </source>
</evidence>
<comment type="similarity">
    <text evidence="1">Belongs to the dTDP-4-dehydrorhamnose 3,5-epimerase family.</text>
</comment>
<feature type="region of interest" description="Disordered" evidence="3">
    <location>
        <begin position="1"/>
        <end position="23"/>
    </location>
</feature>
<dbReference type="GO" id="GO:0005829">
    <property type="term" value="C:cytosol"/>
    <property type="evidence" value="ECO:0007669"/>
    <property type="project" value="TreeGrafter"/>
</dbReference>
<evidence type="ECO:0008006" key="6">
    <source>
        <dbReference type="Google" id="ProtNLM"/>
    </source>
</evidence>
<sequence length="180" mass="20374">MSNDPSLSSGIRDEQTVTPEGKPVATTIDGVKVRSTPHHVDHRGTVFEMFEGVGDYWDEPVVYAYQFSVRPHQMKGWGLHERKADRYTIISGEVLLFLYDAREDSPTHGVSMKLVLSDRGVRQVTMPPYVWHLSVNVGSVDAHLVNFPTEVYHHESPDRLLLPWDSPDIPVDVSSHLPKF</sequence>
<accession>A0A9E5JNV7</accession>
<evidence type="ECO:0000313" key="4">
    <source>
        <dbReference type="EMBL" id="NHF62877.1"/>
    </source>
</evidence>
<evidence type="ECO:0000256" key="3">
    <source>
        <dbReference type="SAM" id="MobiDB-lite"/>
    </source>
</evidence>
<evidence type="ECO:0000256" key="2">
    <source>
        <dbReference type="PIRSR" id="PIRSR600888-3"/>
    </source>
</evidence>
<dbReference type="GO" id="GO:0000271">
    <property type="term" value="P:polysaccharide biosynthetic process"/>
    <property type="evidence" value="ECO:0007669"/>
    <property type="project" value="TreeGrafter"/>
</dbReference>
<dbReference type="RefSeq" id="WP_152582437.1">
    <property type="nucleotide sequence ID" value="NZ_VIKT02000008.1"/>
</dbReference>
<dbReference type="PANTHER" id="PTHR21047:SF2">
    <property type="entry name" value="THYMIDINE DIPHOSPHO-4-KETO-RHAMNOSE 3,5-EPIMERASE"/>
    <property type="match status" value="1"/>
</dbReference>
<dbReference type="AlphaFoldDB" id="A0A9E5JNV7"/>
<reference evidence="4 5" key="1">
    <citation type="submission" date="2019-06" db="EMBL/GenBank/DDBJ databases">
        <authorList>
            <person name="De-Chao Zhang Q."/>
        </authorList>
    </citation>
    <scope>NUCLEOTIDE SEQUENCE [LARGE SCALE GENOMIC DNA]</scope>
    <source>
        <strain evidence="4 5">KN1116</strain>
    </source>
</reference>
<evidence type="ECO:0000313" key="5">
    <source>
        <dbReference type="Proteomes" id="UP000818266"/>
    </source>
</evidence>
<dbReference type="EMBL" id="VIKT02000008">
    <property type="protein sequence ID" value="NHF62877.1"/>
    <property type="molecule type" value="Genomic_DNA"/>
</dbReference>